<accession>A0ABV1UT14</accession>
<sequence length="166" mass="17405">MTTAKAPKATVDRAELGTLALLAWTGDPAQGHDTPYLIAYSLGDGTGGGEAAVAASLAMIEELGLTTGDVMHDHTGEGVSPIQLLVQGGQAVVNMPYLNAQCRVPAEWLAAAERRGHVHFMISGRAWPQAKPGLPVSEQTLQAHLGDEDALNATAHVLLPVSQLRR</sequence>
<name>A0ABV1UT14_9ACTN</name>
<dbReference type="RefSeq" id="WP_351975882.1">
    <property type="nucleotide sequence ID" value="NZ_JBEPBX010000007.1"/>
</dbReference>
<dbReference type="EMBL" id="JBEPBX010000007">
    <property type="protein sequence ID" value="MER6613943.1"/>
    <property type="molecule type" value="Genomic_DNA"/>
</dbReference>
<evidence type="ECO:0000313" key="1">
    <source>
        <dbReference type="EMBL" id="MER6613943.1"/>
    </source>
</evidence>
<comment type="caution">
    <text evidence="1">The sequence shown here is derived from an EMBL/GenBank/DDBJ whole genome shotgun (WGS) entry which is preliminary data.</text>
</comment>
<dbReference type="InterPro" id="IPR045993">
    <property type="entry name" value="DUF5949"/>
</dbReference>
<evidence type="ECO:0000313" key="2">
    <source>
        <dbReference type="Proteomes" id="UP001445472"/>
    </source>
</evidence>
<dbReference type="Proteomes" id="UP001445472">
    <property type="component" value="Unassembled WGS sequence"/>
</dbReference>
<organism evidence="1 2">
    <name type="scientific">Streptomyces xantholiticus</name>
    <dbReference type="NCBI Taxonomy" id="68285"/>
    <lineage>
        <taxon>Bacteria</taxon>
        <taxon>Bacillati</taxon>
        <taxon>Actinomycetota</taxon>
        <taxon>Actinomycetes</taxon>
        <taxon>Kitasatosporales</taxon>
        <taxon>Streptomycetaceae</taxon>
        <taxon>Streptomyces</taxon>
    </lineage>
</organism>
<gene>
    <name evidence="1" type="ORF">ABT276_11245</name>
</gene>
<reference evidence="1 2" key="1">
    <citation type="submission" date="2024-06" db="EMBL/GenBank/DDBJ databases">
        <title>The Natural Products Discovery Center: Release of the First 8490 Sequenced Strains for Exploring Actinobacteria Biosynthetic Diversity.</title>
        <authorList>
            <person name="Kalkreuter E."/>
            <person name="Kautsar S.A."/>
            <person name="Yang D."/>
            <person name="Bader C.D."/>
            <person name="Teijaro C.N."/>
            <person name="Fluegel L."/>
            <person name="Davis C.M."/>
            <person name="Simpson J.R."/>
            <person name="Lauterbach L."/>
            <person name="Steele A.D."/>
            <person name="Gui C."/>
            <person name="Meng S."/>
            <person name="Li G."/>
            <person name="Viehrig K."/>
            <person name="Ye F."/>
            <person name="Su P."/>
            <person name="Kiefer A.F."/>
            <person name="Nichols A."/>
            <person name="Cepeda A.J."/>
            <person name="Yan W."/>
            <person name="Fan B."/>
            <person name="Jiang Y."/>
            <person name="Adhikari A."/>
            <person name="Zheng C.-J."/>
            <person name="Schuster L."/>
            <person name="Cowan T.M."/>
            <person name="Smanski M.J."/>
            <person name="Chevrette M.G."/>
            <person name="De Carvalho L.P.S."/>
            <person name="Shen B."/>
        </authorList>
    </citation>
    <scope>NUCLEOTIDE SEQUENCE [LARGE SCALE GENOMIC DNA]</scope>
    <source>
        <strain evidence="1 2">NPDC000837</strain>
    </source>
</reference>
<proteinExistence type="predicted"/>
<dbReference type="Pfam" id="PF19374">
    <property type="entry name" value="DUF5949"/>
    <property type="match status" value="1"/>
</dbReference>
<protein>
    <submittedName>
        <fullName evidence="1">DUF5949 family protein</fullName>
    </submittedName>
</protein>
<keyword evidence="2" id="KW-1185">Reference proteome</keyword>